<dbReference type="InterPro" id="IPR025705">
    <property type="entry name" value="Beta_hexosaminidase_sua/sub"/>
</dbReference>
<dbReference type="SUPFAM" id="SSF51445">
    <property type="entry name" value="(Trans)glycosidases"/>
    <property type="match status" value="1"/>
</dbReference>
<dbReference type="SUPFAM" id="SSF55545">
    <property type="entry name" value="beta-N-acetylhexosaminidase-like domain"/>
    <property type="match status" value="1"/>
</dbReference>
<feature type="chain" id="PRO_5015428950" description="beta-N-acetylhexosaminidase" evidence="13">
    <location>
        <begin position="37"/>
        <end position="1037"/>
    </location>
</feature>
<dbReference type="PROSITE" id="PS50022">
    <property type="entry name" value="FA58C_3"/>
    <property type="match status" value="1"/>
</dbReference>
<dbReference type="PANTHER" id="PTHR22600:SF57">
    <property type="entry name" value="BETA-N-ACETYLHEXOSAMINIDASE"/>
    <property type="match status" value="1"/>
</dbReference>
<dbReference type="InterPro" id="IPR015882">
    <property type="entry name" value="HEX_bac_N"/>
</dbReference>
<evidence type="ECO:0000313" key="16">
    <source>
        <dbReference type="EMBL" id="POH73314.1"/>
    </source>
</evidence>
<dbReference type="AlphaFoldDB" id="A0A2S3ZW48"/>
<name>A0A2S3ZW48_ARTGL</name>
<evidence type="ECO:0000256" key="2">
    <source>
        <dbReference type="ARBA" id="ARBA00006285"/>
    </source>
</evidence>
<comment type="catalytic activity">
    <reaction evidence="1">
        <text>Hydrolysis of terminal non-reducing N-acetyl-D-hexosamine residues in N-acetyl-beta-D-hexosaminides.</text>
        <dbReference type="EC" id="3.2.1.52"/>
    </reaction>
</comment>
<dbReference type="EMBL" id="PPXC01000007">
    <property type="protein sequence ID" value="POH73314.1"/>
    <property type="molecule type" value="Genomic_DNA"/>
</dbReference>
<protein>
    <recommendedName>
        <fullName evidence="3">beta-N-acetylhexosaminidase</fullName>
        <ecNumber evidence="3">3.2.1.52</ecNumber>
    </recommendedName>
</protein>
<evidence type="ECO:0000256" key="12">
    <source>
        <dbReference type="SAM" id="Phobius"/>
    </source>
</evidence>
<dbReference type="GO" id="GO:0005975">
    <property type="term" value="P:carbohydrate metabolic process"/>
    <property type="evidence" value="ECO:0007669"/>
    <property type="project" value="InterPro"/>
</dbReference>
<dbReference type="PROSITE" id="PS50847">
    <property type="entry name" value="GRAM_POS_ANCHORING"/>
    <property type="match status" value="1"/>
</dbReference>
<keyword evidence="8" id="KW-0572">Peptidoglycan-anchor</keyword>
<evidence type="ECO:0000256" key="13">
    <source>
        <dbReference type="SAM" id="SignalP"/>
    </source>
</evidence>
<organism evidence="16 17">
    <name type="scientific">Arthrobacter glacialis</name>
    <dbReference type="NCBI Taxonomy" id="1664"/>
    <lineage>
        <taxon>Bacteria</taxon>
        <taxon>Bacillati</taxon>
        <taxon>Actinomycetota</taxon>
        <taxon>Actinomycetes</taxon>
        <taxon>Micrococcales</taxon>
        <taxon>Micrococcaceae</taxon>
        <taxon>Arthrobacter</taxon>
    </lineage>
</organism>
<dbReference type="EC" id="3.2.1.52" evidence="3"/>
<dbReference type="Proteomes" id="UP000237061">
    <property type="component" value="Unassembled WGS sequence"/>
</dbReference>
<dbReference type="PANTHER" id="PTHR22600">
    <property type="entry name" value="BETA-HEXOSAMINIDASE"/>
    <property type="match status" value="1"/>
</dbReference>
<keyword evidence="12" id="KW-1133">Transmembrane helix</keyword>
<evidence type="ECO:0000259" key="15">
    <source>
        <dbReference type="PROSITE" id="PS50847"/>
    </source>
</evidence>
<keyword evidence="5" id="KW-0964">Secreted</keyword>
<evidence type="ECO:0000256" key="1">
    <source>
        <dbReference type="ARBA" id="ARBA00001231"/>
    </source>
</evidence>
<feature type="domain" description="Gram-positive cocci surface proteins LPxTG" evidence="15">
    <location>
        <begin position="1002"/>
        <end position="1037"/>
    </location>
</feature>
<feature type="transmembrane region" description="Helical" evidence="12">
    <location>
        <begin position="1009"/>
        <end position="1029"/>
    </location>
</feature>
<evidence type="ECO:0000313" key="17">
    <source>
        <dbReference type="Proteomes" id="UP000237061"/>
    </source>
</evidence>
<evidence type="ECO:0000256" key="11">
    <source>
        <dbReference type="SAM" id="MobiDB-lite"/>
    </source>
</evidence>
<evidence type="ECO:0000256" key="4">
    <source>
        <dbReference type="ARBA" id="ARBA00022512"/>
    </source>
</evidence>
<dbReference type="Gene3D" id="3.30.379.10">
    <property type="entry name" value="Chitobiase/beta-hexosaminidase domain 2-like"/>
    <property type="match status" value="1"/>
</dbReference>
<dbReference type="InterPro" id="IPR000421">
    <property type="entry name" value="FA58C"/>
</dbReference>
<evidence type="ECO:0000256" key="5">
    <source>
        <dbReference type="ARBA" id="ARBA00022525"/>
    </source>
</evidence>
<dbReference type="NCBIfam" id="TIGR01167">
    <property type="entry name" value="LPXTG_anchor"/>
    <property type="match status" value="1"/>
</dbReference>
<dbReference type="GO" id="GO:0016020">
    <property type="term" value="C:membrane"/>
    <property type="evidence" value="ECO:0007669"/>
    <property type="project" value="TreeGrafter"/>
</dbReference>
<keyword evidence="12" id="KW-0812">Transmembrane</keyword>
<dbReference type="GO" id="GO:0030203">
    <property type="term" value="P:glycosaminoglycan metabolic process"/>
    <property type="evidence" value="ECO:0007669"/>
    <property type="project" value="TreeGrafter"/>
</dbReference>
<dbReference type="SUPFAM" id="SSF49785">
    <property type="entry name" value="Galactose-binding domain-like"/>
    <property type="match status" value="1"/>
</dbReference>
<dbReference type="InterPro" id="IPR019931">
    <property type="entry name" value="LPXTG_anchor"/>
</dbReference>
<dbReference type="InterPro" id="IPR017853">
    <property type="entry name" value="GH"/>
</dbReference>
<keyword evidence="17" id="KW-1185">Reference proteome</keyword>
<evidence type="ECO:0000256" key="3">
    <source>
        <dbReference type="ARBA" id="ARBA00012663"/>
    </source>
</evidence>
<gene>
    <name evidence="16" type="ORF">CVS27_10335</name>
</gene>
<evidence type="ECO:0000256" key="8">
    <source>
        <dbReference type="ARBA" id="ARBA00023088"/>
    </source>
</evidence>
<dbReference type="InterPro" id="IPR015883">
    <property type="entry name" value="Glyco_hydro_20_cat"/>
</dbReference>
<feature type="region of interest" description="Disordered" evidence="11">
    <location>
        <begin position="827"/>
        <end position="890"/>
    </location>
</feature>
<feature type="active site" description="Proton donor" evidence="10">
    <location>
        <position position="518"/>
    </location>
</feature>
<evidence type="ECO:0000256" key="7">
    <source>
        <dbReference type="ARBA" id="ARBA00022801"/>
    </source>
</evidence>
<dbReference type="GO" id="GO:0004563">
    <property type="term" value="F:beta-N-acetylhexosaminidase activity"/>
    <property type="evidence" value="ECO:0007669"/>
    <property type="project" value="UniProtKB-EC"/>
</dbReference>
<feature type="domain" description="F5/8 type C" evidence="14">
    <location>
        <begin position="39"/>
        <end position="182"/>
    </location>
</feature>
<dbReference type="Gene3D" id="2.60.120.260">
    <property type="entry name" value="Galactose-binding domain-like"/>
    <property type="match status" value="1"/>
</dbReference>
<dbReference type="Pfam" id="PF02838">
    <property type="entry name" value="Glyco_hydro_20b"/>
    <property type="match status" value="1"/>
</dbReference>
<proteinExistence type="inferred from homology"/>
<sequence length="1037" mass="106302">MKALRRTTTAGLACAAALGLFAAVLPTAFTAPQAQAAPIVVPAPAPAASPINIARTGTATAHIVEAAIPGNVAANALDGNTGTRWSSSAGDAGWFQVELAASGPVDNVRINWPAGAARQFTLQTSADGITWTDVKSVTSTTGPARIDEILVGAANVKYVRVMLAKQWATFGYSISEFEIYDKPQPVVPENLSLVPLPVASAVTAAGTFRLTPSSRIIASGAAVDAANYFAQKARKSTGFALPVVAGTATAADVSFTVAPDSSEAKPESYTIQADANGVKVAANTSAGALNGVQTLRQLFPQWIESDIVVNTPWTVGGAVISDYPRYEHRGIQIDVARSFYTVDEMKEHIDNAAQFKYNKLHLHLTDDQGWRIAIDQPATSPAGIKYTDLTDISGKTAMTYNDAGVLQGTELGHTGFYTKADYKEIVRYAGENGMVVVPEIDMPGHTTAALHAIPQLNSAGSAPKPLAGQTTAPFQGSGNVGASTFDADSAATYEFTKEVLTQIAAMTPGPYLHIGGDESHSTPINKYKAMIEAFAAQVKDLNKQVIGWNEYSQATLPAGAVVQYWAGNRQEVANRVLANNSKVILSPAEKTYIPQKQDASQTAGGTWACGGGGCTLQNHYDWDPGTYLPGVGDDRVLGVETVQWGEWIRGMDQTETYQYPRTLATAEVAWSPQASRKYTDFSKRASTLGGRMALQDLTHFKTAGINWSTAPAAPAAKPAIVDPATLPATSPVNLAVPGTELSGGEYLTLKNLPADTWLLATVHGAGINPRTASGEWVRSNAAGEAPLVIPTGLAAGAHIVSVQGATGTLTGFGSVAIAAVVPPTTAPATTAPATTAPATTAPATTAPATTAPATTAPATTVPATTAPATPSASVTPSATPSATQSASAPAGGIGLSADSVSAGGKLTITGKGLKPGTSASFTLHSTPVNLGTATVDAQGVVSLSVSLPADVAAGQHSIVIDGVGVDGQARQLSAALTITAAAVTPTTTQGTAATTTPAEDDLANTGANATVFGGLAVLLLLAGGAVFAVNRRRTASH</sequence>
<dbReference type="InterPro" id="IPR029018">
    <property type="entry name" value="Hex-like_dom2"/>
</dbReference>
<keyword evidence="4" id="KW-0134">Cell wall</keyword>
<evidence type="ECO:0000256" key="6">
    <source>
        <dbReference type="ARBA" id="ARBA00022729"/>
    </source>
</evidence>
<dbReference type="Pfam" id="PF00728">
    <property type="entry name" value="Glyco_hydro_20"/>
    <property type="match status" value="1"/>
</dbReference>
<accession>A0A2S3ZW48</accession>
<comment type="caution">
    <text evidence="16">The sequence shown here is derived from an EMBL/GenBank/DDBJ whole genome shotgun (WGS) entry which is preliminary data.</text>
</comment>
<comment type="similarity">
    <text evidence="2">Belongs to the glycosyl hydrolase 20 family.</text>
</comment>
<keyword evidence="6 13" id="KW-0732">Signal</keyword>
<keyword evidence="9" id="KW-0326">Glycosidase</keyword>
<dbReference type="Gene3D" id="3.20.20.80">
    <property type="entry name" value="Glycosidases"/>
    <property type="match status" value="1"/>
</dbReference>
<keyword evidence="7" id="KW-0378">Hydrolase</keyword>
<dbReference type="Pfam" id="PF22633">
    <property type="entry name" value="F5_F8_type_C_2"/>
    <property type="match status" value="1"/>
</dbReference>
<dbReference type="InterPro" id="IPR008979">
    <property type="entry name" value="Galactose-bd-like_sf"/>
</dbReference>
<feature type="signal peptide" evidence="13">
    <location>
        <begin position="1"/>
        <end position="36"/>
    </location>
</feature>
<evidence type="ECO:0000259" key="14">
    <source>
        <dbReference type="PROSITE" id="PS50022"/>
    </source>
</evidence>
<dbReference type="PRINTS" id="PR00738">
    <property type="entry name" value="GLHYDRLASE20"/>
</dbReference>
<evidence type="ECO:0000256" key="9">
    <source>
        <dbReference type="ARBA" id="ARBA00023295"/>
    </source>
</evidence>
<evidence type="ECO:0000256" key="10">
    <source>
        <dbReference type="PIRSR" id="PIRSR625705-1"/>
    </source>
</evidence>
<reference evidence="16 17" key="1">
    <citation type="submission" date="2018-01" db="EMBL/GenBank/DDBJ databases">
        <title>Arthrobacter sp. nov., from glaciers in China.</title>
        <authorList>
            <person name="Liu Q."/>
            <person name="Xin Y.-H."/>
        </authorList>
    </citation>
    <scope>NUCLEOTIDE SEQUENCE [LARGE SCALE GENOMIC DNA]</scope>
    <source>
        <strain evidence="16 17">HLT2-12-2</strain>
    </source>
</reference>
<keyword evidence="12" id="KW-0472">Membrane</keyword>
<dbReference type="RefSeq" id="WP_103465663.1">
    <property type="nucleotide sequence ID" value="NZ_PPXC01000007.1"/>
</dbReference>